<dbReference type="GO" id="GO:1901605">
    <property type="term" value="P:alpha-amino acid metabolic process"/>
    <property type="evidence" value="ECO:0007669"/>
    <property type="project" value="TreeGrafter"/>
</dbReference>
<dbReference type="GO" id="GO:0008483">
    <property type="term" value="F:transaminase activity"/>
    <property type="evidence" value="ECO:0007669"/>
    <property type="project" value="UniProtKB-KW"/>
</dbReference>
<dbReference type="Pfam" id="PF00155">
    <property type="entry name" value="Aminotran_1_2"/>
    <property type="match status" value="1"/>
</dbReference>
<name>A0A2T7NR52_POMCA</name>
<evidence type="ECO:0000256" key="4">
    <source>
        <dbReference type="ARBA" id="ARBA00022898"/>
    </source>
</evidence>
<evidence type="ECO:0000313" key="7">
    <source>
        <dbReference type="Proteomes" id="UP000245119"/>
    </source>
</evidence>
<reference evidence="6 7" key="1">
    <citation type="submission" date="2018-04" db="EMBL/GenBank/DDBJ databases">
        <title>The genome of golden apple snail Pomacea canaliculata provides insight into stress tolerance and invasive adaptation.</title>
        <authorList>
            <person name="Liu C."/>
            <person name="Liu B."/>
            <person name="Ren Y."/>
            <person name="Zhang Y."/>
            <person name="Wang H."/>
            <person name="Li S."/>
            <person name="Jiang F."/>
            <person name="Yin L."/>
            <person name="Zhang G."/>
            <person name="Qian W."/>
            <person name="Fan W."/>
        </authorList>
    </citation>
    <scope>NUCLEOTIDE SEQUENCE [LARGE SCALE GENOMIC DNA]</scope>
    <source>
        <strain evidence="6">SZHN2017</strain>
        <tissue evidence="6">Muscle</tissue>
    </source>
</reference>
<keyword evidence="2" id="KW-0032">Aminotransferase</keyword>
<dbReference type="InterPro" id="IPR015421">
    <property type="entry name" value="PyrdxlP-dep_Trfase_major"/>
</dbReference>
<dbReference type="SUPFAM" id="SSF53383">
    <property type="entry name" value="PLP-dependent transferases"/>
    <property type="match status" value="1"/>
</dbReference>
<feature type="domain" description="Aminotransferase class I/classII large" evidence="5">
    <location>
        <begin position="67"/>
        <end position="201"/>
    </location>
</feature>
<comment type="cofactor">
    <cofactor evidence="1">
        <name>pyridoxal 5'-phosphate</name>
        <dbReference type="ChEBI" id="CHEBI:597326"/>
    </cofactor>
</comment>
<dbReference type="InterPro" id="IPR015424">
    <property type="entry name" value="PyrdxlP-dep_Trfase"/>
</dbReference>
<comment type="caution">
    <text evidence="6">The sequence shown here is derived from an EMBL/GenBank/DDBJ whole genome shotgun (WGS) entry which is preliminary data.</text>
</comment>
<sequence>MITKASKRIVKPSLRLLARYQMDATNIRMAGGFPNPETFPLAELKFKLKDGTVLQVEPTTLAAGLQYGLSEGMKELTDWLLEFQRKVHDPPTLRPNHPGQTKVILTHGATEAMALVFTTLLDEGAWALSEAVTYPSATDMLSLVGAHFHGIKIDEDGMVVEDLVRVLDSWDTLHPGVEKPRLMYVMTSCENPTGVLWSMERKRGVYEVGEEV</sequence>
<organism evidence="6 7">
    <name type="scientific">Pomacea canaliculata</name>
    <name type="common">Golden apple snail</name>
    <dbReference type="NCBI Taxonomy" id="400727"/>
    <lineage>
        <taxon>Eukaryota</taxon>
        <taxon>Metazoa</taxon>
        <taxon>Spiralia</taxon>
        <taxon>Lophotrochozoa</taxon>
        <taxon>Mollusca</taxon>
        <taxon>Gastropoda</taxon>
        <taxon>Caenogastropoda</taxon>
        <taxon>Architaenioglossa</taxon>
        <taxon>Ampullarioidea</taxon>
        <taxon>Ampullariidae</taxon>
        <taxon>Pomacea</taxon>
    </lineage>
</organism>
<dbReference type="STRING" id="400727.A0A2T7NR52"/>
<keyword evidence="3" id="KW-0808">Transferase</keyword>
<dbReference type="GO" id="GO:0030170">
    <property type="term" value="F:pyridoxal phosphate binding"/>
    <property type="evidence" value="ECO:0007669"/>
    <property type="project" value="InterPro"/>
</dbReference>
<protein>
    <recommendedName>
        <fullName evidence="5">Aminotransferase class I/classII large domain-containing protein</fullName>
    </recommendedName>
</protein>
<dbReference type="PANTHER" id="PTHR42790:SF19">
    <property type="entry name" value="KYNURENINE_ALPHA-AMINOADIPATE AMINOTRANSFERASE, MITOCHONDRIAL"/>
    <property type="match status" value="1"/>
</dbReference>
<dbReference type="EMBL" id="PZQS01000010">
    <property type="protein sequence ID" value="PVD23650.1"/>
    <property type="molecule type" value="Genomic_DNA"/>
</dbReference>
<keyword evidence="4" id="KW-0663">Pyridoxal phosphate</keyword>
<evidence type="ECO:0000256" key="1">
    <source>
        <dbReference type="ARBA" id="ARBA00001933"/>
    </source>
</evidence>
<dbReference type="InterPro" id="IPR050859">
    <property type="entry name" value="Class-I_PLP-dep_aminotransf"/>
</dbReference>
<keyword evidence="7" id="KW-1185">Reference proteome</keyword>
<dbReference type="Proteomes" id="UP000245119">
    <property type="component" value="Linkage Group LG10"/>
</dbReference>
<gene>
    <name evidence="6" type="ORF">C0Q70_16923</name>
</gene>
<dbReference type="OrthoDB" id="691673at2759"/>
<evidence type="ECO:0000256" key="2">
    <source>
        <dbReference type="ARBA" id="ARBA00022576"/>
    </source>
</evidence>
<dbReference type="PANTHER" id="PTHR42790">
    <property type="entry name" value="AMINOTRANSFERASE"/>
    <property type="match status" value="1"/>
</dbReference>
<evidence type="ECO:0000259" key="5">
    <source>
        <dbReference type="Pfam" id="PF00155"/>
    </source>
</evidence>
<proteinExistence type="predicted"/>
<accession>A0A2T7NR52</accession>
<evidence type="ECO:0000256" key="3">
    <source>
        <dbReference type="ARBA" id="ARBA00022679"/>
    </source>
</evidence>
<dbReference type="Gene3D" id="3.40.640.10">
    <property type="entry name" value="Type I PLP-dependent aspartate aminotransferase-like (Major domain)"/>
    <property type="match status" value="1"/>
</dbReference>
<dbReference type="InterPro" id="IPR004839">
    <property type="entry name" value="Aminotransferase_I/II_large"/>
</dbReference>
<dbReference type="AlphaFoldDB" id="A0A2T7NR52"/>
<evidence type="ECO:0000313" key="6">
    <source>
        <dbReference type="EMBL" id="PVD23650.1"/>
    </source>
</evidence>